<dbReference type="InterPro" id="IPR010982">
    <property type="entry name" value="Lambda_DNA-bd_dom_sf"/>
</dbReference>
<dbReference type="RefSeq" id="WP_103943821.1">
    <property type="nucleotide sequence ID" value="NZ_FNVO01000024.1"/>
</dbReference>
<dbReference type="GO" id="GO:0003677">
    <property type="term" value="F:DNA binding"/>
    <property type="evidence" value="ECO:0007669"/>
    <property type="project" value="InterPro"/>
</dbReference>
<dbReference type="OrthoDB" id="4317785at2"/>
<organism evidence="2 3">
    <name type="scientific">Thermomonospora echinospora</name>
    <dbReference type="NCBI Taxonomy" id="1992"/>
    <lineage>
        <taxon>Bacteria</taxon>
        <taxon>Bacillati</taxon>
        <taxon>Actinomycetota</taxon>
        <taxon>Actinomycetes</taxon>
        <taxon>Streptosporangiales</taxon>
        <taxon>Thermomonosporaceae</taxon>
        <taxon>Thermomonospora</taxon>
    </lineage>
</organism>
<proteinExistence type="predicted"/>
<dbReference type="EMBL" id="FNVO01000024">
    <property type="protein sequence ID" value="SEG89632.1"/>
    <property type="molecule type" value="Genomic_DNA"/>
</dbReference>
<gene>
    <name evidence="2" type="ORF">SAMN04489712_12412</name>
</gene>
<dbReference type="Pfam" id="PF13560">
    <property type="entry name" value="HTH_31"/>
    <property type="match status" value="1"/>
</dbReference>
<dbReference type="AlphaFoldDB" id="A0A1H6DWB1"/>
<dbReference type="Gene3D" id="1.10.260.40">
    <property type="entry name" value="lambda repressor-like DNA-binding domains"/>
    <property type="match status" value="1"/>
</dbReference>
<evidence type="ECO:0000313" key="2">
    <source>
        <dbReference type="EMBL" id="SEG89632.1"/>
    </source>
</evidence>
<dbReference type="SUPFAM" id="SSF52309">
    <property type="entry name" value="N-(deoxy)ribosyltransferase-like"/>
    <property type="match status" value="1"/>
</dbReference>
<dbReference type="SMART" id="SM00530">
    <property type="entry name" value="HTH_XRE"/>
    <property type="match status" value="1"/>
</dbReference>
<dbReference type="Proteomes" id="UP000236723">
    <property type="component" value="Unassembled WGS sequence"/>
</dbReference>
<dbReference type="Gene3D" id="3.40.50.450">
    <property type="match status" value="1"/>
</dbReference>
<keyword evidence="3" id="KW-1185">Reference proteome</keyword>
<sequence length="245" mass="27054">MVPTSGTRTARQARPAPAADLQAYLASALTGLDAERRAEVFALSDVVAEVCRAAGIDLYEPRQRTDPVHHHHIPDGEVFRLDRRRVTRADLLIYLAHQPSTGSGQELVIARGALVPIVVVAYEDAKVSRMVTGLPGTVLVRHRDLPSLTERLAEQLEALRPLLVRRRAEFAEHTRDTFGERLRRLRQARGLTHEDLAAAMRVPGLISATELADWETGSDLESDLHLVQLRELAAALDVPLADLLD</sequence>
<name>A0A1H6DWB1_9ACTN</name>
<protein>
    <submittedName>
        <fullName evidence="2">Helix-turn-helix domain-containing protein</fullName>
    </submittedName>
</protein>
<dbReference type="InterPro" id="IPR001387">
    <property type="entry name" value="Cro/C1-type_HTH"/>
</dbReference>
<feature type="domain" description="HTH cro/C1-type" evidence="1">
    <location>
        <begin position="182"/>
        <end position="243"/>
    </location>
</feature>
<accession>A0A1H6DWB1</accession>
<dbReference type="PROSITE" id="PS50943">
    <property type="entry name" value="HTH_CROC1"/>
    <property type="match status" value="1"/>
</dbReference>
<evidence type="ECO:0000259" key="1">
    <source>
        <dbReference type="PROSITE" id="PS50943"/>
    </source>
</evidence>
<reference evidence="3" key="1">
    <citation type="submission" date="2016-10" db="EMBL/GenBank/DDBJ databases">
        <authorList>
            <person name="Varghese N."/>
            <person name="Submissions S."/>
        </authorList>
    </citation>
    <scope>NUCLEOTIDE SEQUENCE [LARGE SCALE GENOMIC DNA]</scope>
    <source>
        <strain evidence="3">DSM 43163</strain>
    </source>
</reference>
<dbReference type="SUPFAM" id="SSF47413">
    <property type="entry name" value="lambda repressor-like DNA-binding domains"/>
    <property type="match status" value="1"/>
</dbReference>
<dbReference type="CDD" id="cd00093">
    <property type="entry name" value="HTH_XRE"/>
    <property type="match status" value="1"/>
</dbReference>
<evidence type="ECO:0000313" key="3">
    <source>
        <dbReference type="Proteomes" id="UP000236723"/>
    </source>
</evidence>